<protein>
    <submittedName>
        <fullName evidence="2">WDFY family member 4</fullName>
    </submittedName>
</protein>
<dbReference type="PANTHER" id="PTHR47331">
    <property type="entry name" value="PHD-TYPE DOMAIN-CONTAINING PROTEIN"/>
    <property type="match status" value="1"/>
</dbReference>
<dbReference type="GO" id="GO:0003676">
    <property type="term" value="F:nucleic acid binding"/>
    <property type="evidence" value="ECO:0007669"/>
    <property type="project" value="InterPro"/>
</dbReference>
<dbReference type="InterPro" id="IPR005312">
    <property type="entry name" value="DUF1759"/>
</dbReference>
<dbReference type="Pfam" id="PF03564">
    <property type="entry name" value="DUF1759"/>
    <property type="match status" value="1"/>
</dbReference>
<keyword evidence="3" id="KW-1185">Reference proteome</keyword>
<dbReference type="SMART" id="SM00343">
    <property type="entry name" value="ZnF_C2HC"/>
    <property type="match status" value="2"/>
</dbReference>
<evidence type="ECO:0000313" key="2">
    <source>
        <dbReference type="EMBL" id="CAB4020497.1"/>
    </source>
</evidence>
<reference evidence="2" key="1">
    <citation type="submission" date="2020-04" db="EMBL/GenBank/DDBJ databases">
        <authorList>
            <person name="Alioto T."/>
            <person name="Alioto T."/>
            <person name="Gomez Garrido J."/>
        </authorList>
    </citation>
    <scope>NUCLEOTIDE SEQUENCE</scope>
    <source>
        <strain evidence="2">A484AB</strain>
    </source>
</reference>
<name>A0A7D9J2A4_PARCT</name>
<dbReference type="InterPro" id="IPR021109">
    <property type="entry name" value="Peptidase_aspartic_dom_sf"/>
</dbReference>
<proteinExistence type="predicted"/>
<dbReference type="PROSITE" id="PS50158">
    <property type="entry name" value="ZF_CCHC"/>
    <property type="match status" value="1"/>
</dbReference>
<evidence type="ECO:0000256" key="1">
    <source>
        <dbReference type="SAM" id="MobiDB-lite"/>
    </source>
</evidence>
<sequence length="620" mass="70235">MVEPEVQITLSSENTDPEQQVAIKSKRRQLRARITRSIKRIREFIEQNNHNKTRFDKEMAELRRDFESAREFHTQLYDFADESQLPTMDKWENDLTNDVYSIEEETELYLSTISLPEASQTSQIQSTSQNMQSMQTPTEPEIEPETIPVSSIENNPANEISEAPQVSPISVESGQNTINTNLSSPTTPCPFDAWIDDLVEFKETVLPKSSQSVSVADALYKLEASKDIPTIKLPKFSGNALFYADFIGRFKIHIHDKPHLTDDMRMIQLKMHVTGDAERAISGLGSKGVMYATALKILKEQFGQPSTIARSLVNQLTKGDKIQRNDRRALRELSIDLVNCVATMHQVKYFADVNASDNLRKIVMRLPDYLIQKWKSVVIDIREKQRSPTIEDISTFLRKQVKAEFDPDFGDMSLKPPKYDPRKGEARERHGINAAQRNEHSKALKCYVCNEDHKVIECPTLADSTVPERFNLVREARLCFSCLNKGHVTRDCRSKKKCEKNGCTRLHHQLLHGEPGTMSGISSVLDKGSILPVVRVCFRAPNGRTREGNVLIDSGAGTTVIRKDFARSLGLQGKREKIDLALVGGERVEQPQSRRVTFSISALNGAEKQRIEAHEIEKPF</sequence>
<feature type="region of interest" description="Disordered" evidence="1">
    <location>
        <begin position="1"/>
        <end position="20"/>
    </location>
</feature>
<dbReference type="PANTHER" id="PTHR47331:SF1">
    <property type="entry name" value="GAG-LIKE PROTEIN"/>
    <property type="match status" value="1"/>
</dbReference>
<accession>A0A7D9J2A4</accession>
<dbReference type="AlphaFoldDB" id="A0A7D9J2A4"/>
<dbReference type="Proteomes" id="UP001152795">
    <property type="component" value="Unassembled WGS sequence"/>
</dbReference>
<dbReference type="GO" id="GO:0008270">
    <property type="term" value="F:zinc ion binding"/>
    <property type="evidence" value="ECO:0007669"/>
    <property type="project" value="InterPro"/>
</dbReference>
<feature type="compositionally biased region" description="Polar residues" evidence="1">
    <location>
        <begin position="8"/>
        <end position="18"/>
    </location>
</feature>
<gene>
    <name evidence="2" type="ORF">PACLA_8A059615</name>
</gene>
<dbReference type="Gene3D" id="4.10.60.10">
    <property type="entry name" value="Zinc finger, CCHC-type"/>
    <property type="match status" value="1"/>
</dbReference>
<dbReference type="OrthoDB" id="5981534at2759"/>
<dbReference type="EMBL" id="CACRXK020010983">
    <property type="protein sequence ID" value="CAB4020497.1"/>
    <property type="molecule type" value="Genomic_DNA"/>
</dbReference>
<dbReference type="InterPro" id="IPR001878">
    <property type="entry name" value="Znf_CCHC"/>
</dbReference>
<organism evidence="2 3">
    <name type="scientific">Paramuricea clavata</name>
    <name type="common">Red gorgonian</name>
    <name type="synonym">Violescent sea-whip</name>
    <dbReference type="NCBI Taxonomy" id="317549"/>
    <lineage>
        <taxon>Eukaryota</taxon>
        <taxon>Metazoa</taxon>
        <taxon>Cnidaria</taxon>
        <taxon>Anthozoa</taxon>
        <taxon>Octocorallia</taxon>
        <taxon>Malacalcyonacea</taxon>
        <taxon>Plexauridae</taxon>
        <taxon>Paramuricea</taxon>
    </lineage>
</organism>
<dbReference type="Gene3D" id="2.40.70.10">
    <property type="entry name" value="Acid Proteases"/>
    <property type="match status" value="1"/>
</dbReference>
<comment type="caution">
    <text evidence="2">The sequence shown here is derived from an EMBL/GenBank/DDBJ whole genome shotgun (WGS) entry which is preliminary data.</text>
</comment>
<evidence type="ECO:0000313" key="3">
    <source>
        <dbReference type="Proteomes" id="UP001152795"/>
    </source>
</evidence>